<organism evidence="1 2">
    <name type="scientific">Salipaludibacillus neizhouensis</name>
    <dbReference type="NCBI Taxonomy" id="885475"/>
    <lineage>
        <taxon>Bacteria</taxon>
        <taxon>Bacillati</taxon>
        <taxon>Bacillota</taxon>
        <taxon>Bacilli</taxon>
        <taxon>Bacillales</taxon>
        <taxon>Bacillaceae</taxon>
    </lineage>
</organism>
<sequence>MAKTPAEDGAEQDPDLCFKKAFRSGLNLKRGEVEPDRFIDEVEWGMSTGNKSSYEVETMNIIVYKSKSDSKKGTSRVDCTLFT</sequence>
<dbReference type="RefSeq" id="WP_110934637.1">
    <property type="nucleotide sequence ID" value="NZ_KZ614146.1"/>
</dbReference>
<evidence type="ECO:0000313" key="1">
    <source>
        <dbReference type="EMBL" id="RKL66944.1"/>
    </source>
</evidence>
<accession>A0A3A9K1G9</accession>
<dbReference type="EMBL" id="PDOE01000005">
    <property type="protein sequence ID" value="RKL66944.1"/>
    <property type="molecule type" value="Genomic_DNA"/>
</dbReference>
<reference evidence="1 2" key="1">
    <citation type="submission" date="2017-10" db="EMBL/GenBank/DDBJ databases">
        <title>Bacillus sp. nov., a halophilic bacterium isolated from a Keqin Lake.</title>
        <authorList>
            <person name="Wang H."/>
        </authorList>
    </citation>
    <scope>NUCLEOTIDE SEQUENCE [LARGE SCALE GENOMIC DNA]</scope>
    <source>
        <strain evidence="1 2">KCTC 13187</strain>
    </source>
</reference>
<comment type="caution">
    <text evidence="1">The sequence shown here is derived from an EMBL/GenBank/DDBJ whole genome shotgun (WGS) entry which is preliminary data.</text>
</comment>
<gene>
    <name evidence="1" type="ORF">CR203_14055</name>
</gene>
<evidence type="ECO:0000313" key="2">
    <source>
        <dbReference type="Proteomes" id="UP000281498"/>
    </source>
</evidence>
<dbReference type="AlphaFoldDB" id="A0A3A9K1G9"/>
<name>A0A3A9K1G9_9BACI</name>
<proteinExistence type="predicted"/>
<protein>
    <submittedName>
        <fullName evidence="1">Uncharacterized protein</fullName>
    </submittedName>
</protein>
<dbReference type="Proteomes" id="UP000281498">
    <property type="component" value="Unassembled WGS sequence"/>
</dbReference>
<keyword evidence="2" id="KW-1185">Reference proteome</keyword>